<dbReference type="Pfam" id="PF01497">
    <property type="entry name" value="Peripla_BP_2"/>
    <property type="match status" value="1"/>
</dbReference>
<dbReference type="RefSeq" id="WP_378985065.1">
    <property type="nucleotide sequence ID" value="NZ_JBHRVD010000001.1"/>
</dbReference>
<feature type="chain" id="PRO_5047027797" evidence="7">
    <location>
        <begin position="34"/>
        <end position="293"/>
    </location>
</feature>
<reference evidence="10" key="1">
    <citation type="journal article" date="2019" name="Int. J. Syst. Evol. Microbiol.">
        <title>The Global Catalogue of Microorganisms (GCM) 10K type strain sequencing project: providing services to taxonomists for standard genome sequencing and annotation.</title>
        <authorList>
            <consortium name="The Broad Institute Genomics Platform"/>
            <consortium name="The Broad Institute Genome Sequencing Center for Infectious Disease"/>
            <person name="Wu L."/>
            <person name="Ma J."/>
        </authorList>
    </citation>
    <scope>NUCLEOTIDE SEQUENCE [LARGE SCALE GENOMIC DNA]</scope>
    <source>
        <strain evidence="10">ICMP 19515</strain>
    </source>
</reference>
<evidence type="ECO:0000256" key="4">
    <source>
        <dbReference type="ARBA" id="ARBA00022496"/>
    </source>
</evidence>
<sequence>MTGRARMAPLTRRQCLAGLAATGLALPGGMARAAAPARIVCLEWTSAEMVVSLGLSPLAVGDTRGYHDWVQGPALPRATIDLGSRSEPNLELLRELRPDLIVGAYGYGLDEGSFTSLAPTFNVPFYSGKAPPYAQAQQVTLQLGDLLGRRTEAENLVERIEASIAQARAALERAVQKPLCIVSMFDDRHVRIYGAGSLLQDVLDRLGLVNAWSGATNEWGFSTVGIEELVAVGEAQLISLDPIPPHIRIRIARSSLWANLPCVRSGRVRTIPPVWPFGGLAAAGRFAEFMAAA</sequence>
<evidence type="ECO:0000256" key="7">
    <source>
        <dbReference type="SAM" id="SignalP"/>
    </source>
</evidence>
<dbReference type="PROSITE" id="PS51318">
    <property type="entry name" value="TAT"/>
    <property type="match status" value="1"/>
</dbReference>
<evidence type="ECO:0000256" key="1">
    <source>
        <dbReference type="ARBA" id="ARBA00004196"/>
    </source>
</evidence>
<keyword evidence="10" id="KW-1185">Reference proteome</keyword>
<dbReference type="PROSITE" id="PS50983">
    <property type="entry name" value="FE_B12_PBP"/>
    <property type="match status" value="1"/>
</dbReference>
<keyword evidence="5 7" id="KW-0732">Signal</keyword>
<comment type="caution">
    <text evidence="9">The sequence shown here is derived from an EMBL/GenBank/DDBJ whole genome shotgun (WGS) entry which is preliminary data.</text>
</comment>
<evidence type="ECO:0000256" key="3">
    <source>
        <dbReference type="ARBA" id="ARBA00022448"/>
    </source>
</evidence>
<feature type="domain" description="Fe/B12 periplasmic-binding" evidence="8">
    <location>
        <begin position="38"/>
        <end position="293"/>
    </location>
</feature>
<dbReference type="SUPFAM" id="SSF53807">
    <property type="entry name" value="Helical backbone' metal receptor"/>
    <property type="match status" value="1"/>
</dbReference>
<feature type="signal peptide" evidence="7">
    <location>
        <begin position="1"/>
        <end position="33"/>
    </location>
</feature>
<proteinExistence type="inferred from homology"/>
<protein>
    <submittedName>
        <fullName evidence="9">ABC transporter substrate-binding protein</fullName>
    </submittedName>
</protein>
<keyword evidence="4" id="KW-0408">Iron</keyword>
<keyword evidence="4" id="KW-0410">Iron transport</keyword>
<organism evidence="9 10">
    <name type="scientific">Mesorhizobium cantuariense</name>
    <dbReference type="NCBI Taxonomy" id="1300275"/>
    <lineage>
        <taxon>Bacteria</taxon>
        <taxon>Pseudomonadati</taxon>
        <taxon>Pseudomonadota</taxon>
        <taxon>Alphaproteobacteria</taxon>
        <taxon>Hyphomicrobiales</taxon>
        <taxon>Phyllobacteriaceae</taxon>
        <taxon>Mesorhizobium</taxon>
    </lineage>
</organism>
<dbReference type="PANTHER" id="PTHR30532:SF1">
    <property type="entry name" value="IRON(3+)-HYDROXAMATE-BINDING PROTEIN FHUD"/>
    <property type="match status" value="1"/>
</dbReference>
<keyword evidence="6" id="KW-0175">Coiled coil</keyword>
<gene>
    <name evidence="9" type="ORF">ACFOJ9_31890</name>
</gene>
<dbReference type="PRINTS" id="PR01715">
    <property type="entry name" value="FERRIBNDNGPP"/>
</dbReference>
<name>A0ABV7MYG0_9HYPH</name>
<dbReference type="CDD" id="cd01146">
    <property type="entry name" value="FhuD"/>
    <property type="match status" value="1"/>
</dbReference>
<keyword evidence="3" id="KW-0813">Transport</keyword>
<comment type="similarity">
    <text evidence="2">Belongs to the bacterial solute-binding protein 8 family.</text>
</comment>
<evidence type="ECO:0000259" key="8">
    <source>
        <dbReference type="PROSITE" id="PS50983"/>
    </source>
</evidence>
<evidence type="ECO:0000256" key="6">
    <source>
        <dbReference type="SAM" id="Coils"/>
    </source>
</evidence>
<dbReference type="InterPro" id="IPR006311">
    <property type="entry name" value="TAT_signal"/>
</dbReference>
<dbReference type="PANTHER" id="PTHR30532">
    <property type="entry name" value="IRON III DICITRATE-BINDING PERIPLASMIC PROTEIN"/>
    <property type="match status" value="1"/>
</dbReference>
<feature type="coiled-coil region" evidence="6">
    <location>
        <begin position="150"/>
        <end position="177"/>
    </location>
</feature>
<evidence type="ECO:0000313" key="10">
    <source>
        <dbReference type="Proteomes" id="UP001595648"/>
    </source>
</evidence>
<dbReference type="EMBL" id="JBHRVD010000001">
    <property type="protein sequence ID" value="MFC3326319.1"/>
    <property type="molecule type" value="Genomic_DNA"/>
</dbReference>
<comment type="subcellular location">
    <subcellularLocation>
        <location evidence="1">Cell envelope</location>
    </subcellularLocation>
</comment>
<keyword evidence="4" id="KW-0406">Ion transport</keyword>
<evidence type="ECO:0000313" key="9">
    <source>
        <dbReference type="EMBL" id="MFC3326319.1"/>
    </source>
</evidence>
<evidence type="ECO:0000256" key="2">
    <source>
        <dbReference type="ARBA" id="ARBA00008814"/>
    </source>
</evidence>
<dbReference type="Gene3D" id="3.40.50.1980">
    <property type="entry name" value="Nitrogenase molybdenum iron protein domain"/>
    <property type="match status" value="2"/>
</dbReference>
<dbReference type="Proteomes" id="UP001595648">
    <property type="component" value="Unassembled WGS sequence"/>
</dbReference>
<evidence type="ECO:0000256" key="5">
    <source>
        <dbReference type="ARBA" id="ARBA00022729"/>
    </source>
</evidence>
<dbReference type="InterPro" id="IPR002491">
    <property type="entry name" value="ABC_transptr_periplasmic_BD"/>
</dbReference>
<dbReference type="InterPro" id="IPR051313">
    <property type="entry name" value="Bact_iron-sidero_bind"/>
</dbReference>
<accession>A0ABV7MYG0</accession>